<reference evidence="1 2" key="1">
    <citation type="submission" date="2016-10" db="EMBL/GenBank/DDBJ databases">
        <authorList>
            <person name="de Groot N.N."/>
        </authorList>
    </citation>
    <scope>NUCLEOTIDE SEQUENCE [LARGE SCALE GENOMIC DNA]</scope>
    <source>
        <strain evidence="1 2">CGMCC 1.8925</strain>
    </source>
</reference>
<gene>
    <name evidence="1" type="ORF">SAMN05660710_02118</name>
</gene>
<dbReference type="Proteomes" id="UP000199502">
    <property type="component" value="Unassembled WGS sequence"/>
</dbReference>
<name>A0A1G5HDD6_9RHOB</name>
<accession>A0A1G5HDD6</accession>
<dbReference type="EMBL" id="FMVT01000006">
    <property type="protein sequence ID" value="SCY61776.1"/>
    <property type="molecule type" value="Genomic_DNA"/>
</dbReference>
<dbReference type="RefSeq" id="WP_090743681.1">
    <property type="nucleotide sequence ID" value="NZ_FMVT01000006.1"/>
</dbReference>
<organism evidence="1 2">
    <name type="scientific">Paracoccus tibetensis</name>
    <dbReference type="NCBI Taxonomy" id="336292"/>
    <lineage>
        <taxon>Bacteria</taxon>
        <taxon>Pseudomonadati</taxon>
        <taxon>Pseudomonadota</taxon>
        <taxon>Alphaproteobacteria</taxon>
        <taxon>Rhodobacterales</taxon>
        <taxon>Paracoccaceae</taxon>
        <taxon>Paracoccus</taxon>
    </lineage>
</organism>
<dbReference type="STRING" id="336292.SAMN05660710_02118"/>
<sequence length="251" mass="27224">MMGTYLQRLAVAADGGSEDRLALEAARLRDIMRRAMPAEGCGPGIPAAPARGPTRAVTPNVVMPDASTKSGYKVEATGWRGFKAARAIDIFDDLERRELARAQKEKREPALPFSREQVDIARRYRDLVEMHTAGGMKCASIETRTDGVGGGSGEFIDAYLWVGLQIKNLQQRIGSGAAMVVRRVRPSKRGKPTASVILDRQLVDAVCLHGKSFRDVLKAHGWSDDGKNTAALLAALTASLSRMANRGRKLP</sequence>
<proteinExistence type="predicted"/>
<dbReference type="OrthoDB" id="7667008at2"/>
<evidence type="ECO:0000313" key="1">
    <source>
        <dbReference type="EMBL" id="SCY61776.1"/>
    </source>
</evidence>
<keyword evidence="2" id="KW-1185">Reference proteome</keyword>
<evidence type="ECO:0000313" key="2">
    <source>
        <dbReference type="Proteomes" id="UP000199502"/>
    </source>
</evidence>
<protein>
    <submittedName>
        <fullName evidence="1">Uncharacterized protein</fullName>
    </submittedName>
</protein>
<dbReference type="AlphaFoldDB" id="A0A1G5HDD6"/>